<dbReference type="RefSeq" id="XP_045257176.1">
    <property type="nucleotide sequence ID" value="XM_045403976.1"/>
</dbReference>
<comment type="cofactor">
    <cofactor evidence="1 6">
        <name>heme</name>
        <dbReference type="ChEBI" id="CHEBI:30413"/>
    </cofactor>
</comment>
<dbReference type="PRINTS" id="PR00385">
    <property type="entry name" value="P450"/>
</dbReference>
<dbReference type="GO" id="GO:0020037">
    <property type="term" value="F:heme binding"/>
    <property type="evidence" value="ECO:0007669"/>
    <property type="project" value="InterPro"/>
</dbReference>
<keyword evidence="3 6" id="KW-0349">Heme</keyword>
<dbReference type="GO" id="GO:0016705">
    <property type="term" value="F:oxidoreductase activity, acting on paired donors, with incorporation or reduction of molecular oxygen"/>
    <property type="evidence" value="ECO:0007669"/>
    <property type="project" value="InterPro"/>
</dbReference>
<gene>
    <name evidence="8" type="ORF">GCG54_00003919</name>
</gene>
<evidence type="ECO:0000256" key="7">
    <source>
        <dbReference type="RuleBase" id="RU000461"/>
    </source>
</evidence>
<dbReference type="PROSITE" id="PS00086">
    <property type="entry name" value="CYTOCHROME_P450"/>
    <property type="match status" value="1"/>
</dbReference>
<dbReference type="AlphaFoldDB" id="A0A8H4C6E0"/>
<accession>A0A8H4C6E0</accession>
<dbReference type="InterPro" id="IPR017972">
    <property type="entry name" value="Cyt_P450_CS"/>
</dbReference>
<protein>
    <submittedName>
        <fullName evidence="8">Cytochrome P450 monooxygenase aclL</fullName>
    </submittedName>
</protein>
<dbReference type="InterPro" id="IPR036396">
    <property type="entry name" value="Cyt_P450_sf"/>
</dbReference>
<name>A0A8H4C6E0_COLGL</name>
<dbReference type="CDD" id="cd11058">
    <property type="entry name" value="CYP60B-like"/>
    <property type="match status" value="1"/>
</dbReference>
<dbReference type="PANTHER" id="PTHR24305:SF210">
    <property type="entry name" value="CYTOCHROME P450 MONOOXYGENASE ASQL-RELATED"/>
    <property type="match status" value="1"/>
</dbReference>
<evidence type="ECO:0000313" key="8">
    <source>
        <dbReference type="EMBL" id="KAF3798016.1"/>
    </source>
</evidence>
<dbReference type="SUPFAM" id="SSF48264">
    <property type="entry name" value="Cytochrome P450"/>
    <property type="match status" value="1"/>
</dbReference>
<dbReference type="InterPro" id="IPR050121">
    <property type="entry name" value="Cytochrome_P450_monoxygenase"/>
</dbReference>
<reference evidence="8" key="1">
    <citation type="journal article" date="2020" name="Phytopathology">
        <title>Genome sequence and comparative analysis of Colletotrichum gloeosporioides isolated from Liriodendron leaves.</title>
        <authorList>
            <person name="Fu F.F."/>
            <person name="Hao Z."/>
            <person name="Wang P."/>
            <person name="Lu Y."/>
            <person name="Xue L.J."/>
            <person name="Wei G."/>
            <person name="Tian Y."/>
            <person name="Baishi H."/>
            <person name="Xu H."/>
            <person name="Shi J."/>
            <person name="Cheng T."/>
            <person name="Wang G."/>
            <person name="Yi Y."/>
            <person name="Chen J."/>
        </authorList>
    </citation>
    <scope>NUCLEOTIDE SEQUENCE</scope>
    <source>
        <strain evidence="8">Lc1</strain>
    </source>
</reference>
<dbReference type="GO" id="GO:0005506">
    <property type="term" value="F:iron ion binding"/>
    <property type="evidence" value="ECO:0007669"/>
    <property type="project" value="InterPro"/>
</dbReference>
<keyword evidence="7" id="KW-0560">Oxidoreductase</keyword>
<evidence type="ECO:0000313" key="9">
    <source>
        <dbReference type="Proteomes" id="UP000613401"/>
    </source>
</evidence>
<proteinExistence type="inferred from homology"/>
<comment type="similarity">
    <text evidence="2 7">Belongs to the cytochrome P450 family.</text>
</comment>
<dbReference type="EMBL" id="WVTB01000103">
    <property type="protein sequence ID" value="KAF3798016.1"/>
    <property type="molecule type" value="Genomic_DNA"/>
</dbReference>
<keyword evidence="7 8" id="KW-0503">Monooxygenase</keyword>
<evidence type="ECO:0000256" key="3">
    <source>
        <dbReference type="ARBA" id="ARBA00022617"/>
    </source>
</evidence>
<sequence>MAVLASDNTADTPLSCLGLLAFILGETWTLWSVVHNLYFHPLARFPGPILARISPLPYVIALLRGRIPFWVKACHDKYGPVVRVSPNELSFDNEAAWKDIYGSRPGHNNFHKDPIHVGSIQSVPGVSTITMANDADHARQRRALSHAFSTKALLEQEYIVKSYIDVFSLKMREFARLGKPVNVVDWFAYTTFDIIGDMALGEPFGYLTSEDFHFWVPLISSSIKAGAFEQATRRIAEADGYFQRQLLKLIPGRIRTTRIQHLEYSREKILKRMAQSESDHKDFLYYLLKQQESGTINENEVIVNGALFIIAGTETTAGFLAGLFNQLLRHPRVLQKLTDEIRSNFQSDTDINFEALVKLPYLSAVIDEGLRVFPSAPIGFCHREVILLTESLYQKAYVIAKACAGTHYLISWLTSSGQTTVSVPMWGATHSERNFKEPYNFLPERWLDKKNSTDKFGASNAFSLGPRGCIGRNLSYMEMRLIIGKLLWHNDVHFHGSNDAWDPEKDYPGLTVYNNWMKPGLWVKLTPRRG</sequence>
<evidence type="ECO:0000256" key="5">
    <source>
        <dbReference type="ARBA" id="ARBA00023004"/>
    </source>
</evidence>
<evidence type="ECO:0000256" key="4">
    <source>
        <dbReference type="ARBA" id="ARBA00022723"/>
    </source>
</evidence>
<dbReference type="GO" id="GO:0004497">
    <property type="term" value="F:monooxygenase activity"/>
    <property type="evidence" value="ECO:0007669"/>
    <property type="project" value="UniProtKB-KW"/>
</dbReference>
<organism evidence="8 9">
    <name type="scientific">Colletotrichum gloeosporioides</name>
    <name type="common">Anthracnose fungus</name>
    <name type="synonym">Glomerella cingulata</name>
    <dbReference type="NCBI Taxonomy" id="474922"/>
    <lineage>
        <taxon>Eukaryota</taxon>
        <taxon>Fungi</taxon>
        <taxon>Dikarya</taxon>
        <taxon>Ascomycota</taxon>
        <taxon>Pezizomycotina</taxon>
        <taxon>Sordariomycetes</taxon>
        <taxon>Hypocreomycetidae</taxon>
        <taxon>Glomerellales</taxon>
        <taxon>Glomerellaceae</taxon>
        <taxon>Colletotrichum</taxon>
        <taxon>Colletotrichum gloeosporioides species complex</taxon>
    </lineage>
</organism>
<dbReference type="InterPro" id="IPR002401">
    <property type="entry name" value="Cyt_P450_E_grp-I"/>
</dbReference>
<keyword evidence="4 6" id="KW-0479">Metal-binding</keyword>
<dbReference type="Pfam" id="PF00067">
    <property type="entry name" value="p450"/>
    <property type="match status" value="2"/>
</dbReference>
<comment type="caution">
    <text evidence="8">The sequence shown here is derived from an EMBL/GenBank/DDBJ whole genome shotgun (WGS) entry which is preliminary data.</text>
</comment>
<feature type="binding site" description="axial binding residue" evidence="6">
    <location>
        <position position="469"/>
    </location>
    <ligand>
        <name>heme</name>
        <dbReference type="ChEBI" id="CHEBI:30413"/>
    </ligand>
    <ligandPart>
        <name>Fe</name>
        <dbReference type="ChEBI" id="CHEBI:18248"/>
    </ligandPart>
</feature>
<dbReference type="PRINTS" id="PR00463">
    <property type="entry name" value="EP450I"/>
</dbReference>
<dbReference type="PANTHER" id="PTHR24305">
    <property type="entry name" value="CYTOCHROME P450"/>
    <property type="match status" value="1"/>
</dbReference>
<reference evidence="8" key="2">
    <citation type="submission" date="2020-03" db="EMBL/GenBank/DDBJ databases">
        <authorList>
            <person name="Fu F.-F."/>
            <person name="Chen J."/>
        </authorList>
    </citation>
    <scope>NUCLEOTIDE SEQUENCE</scope>
    <source>
        <strain evidence="8">Lc1</strain>
    </source>
</reference>
<dbReference type="InterPro" id="IPR001128">
    <property type="entry name" value="Cyt_P450"/>
</dbReference>
<dbReference type="Gene3D" id="1.10.630.10">
    <property type="entry name" value="Cytochrome P450"/>
    <property type="match status" value="1"/>
</dbReference>
<evidence type="ECO:0000256" key="1">
    <source>
        <dbReference type="ARBA" id="ARBA00001971"/>
    </source>
</evidence>
<keyword evidence="9" id="KW-1185">Reference proteome</keyword>
<keyword evidence="5 6" id="KW-0408">Iron</keyword>
<evidence type="ECO:0000256" key="6">
    <source>
        <dbReference type="PIRSR" id="PIRSR602401-1"/>
    </source>
</evidence>
<dbReference type="GeneID" id="69011075"/>
<evidence type="ECO:0000256" key="2">
    <source>
        <dbReference type="ARBA" id="ARBA00010617"/>
    </source>
</evidence>
<dbReference type="Proteomes" id="UP000613401">
    <property type="component" value="Unassembled WGS sequence"/>
</dbReference>